<dbReference type="PANTHER" id="PTHR35797">
    <property type="entry name" value="PROTEASE-RELATED"/>
    <property type="match status" value="1"/>
</dbReference>
<dbReference type="Pfam" id="PF02517">
    <property type="entry name" value="Rce1-like"/>
    <property type="match status" value="1"/>
</dbReference>
<evidence type="ECO:0000313" key="4">
    <source>
        <dbReference type="Proteomes" id="UP000326546"/>
    </source>
</evidence>
<feature type="domain" description="CAAX prenyl protease 2/Lysostaphin resistance protein A-like" evidence="2">
    <location>
        <begin position="2"/>
        <end position="95"/>
    </location>
</feature>
<dbReference type="GO" id="GO:0008237">
    <property type="term" value="F:metallopeptidase activity"/>
    <property type="evidence" value="ECO:0007669"/>
    <property type="project" value="UniProtKB-KW"/>
</dbReference>
<evidence type="ECO:0000313" key="3">
    <source>
        <dbReference type="EMBL" id="QFG68181.1"/>
    </source>
</evidence>
<feature type="transmembrane region" description="Helical" evidence="1">
    <location>
        <begin position="54"/>
        <end position="72"/>
    </location>
</feature>
<feature type="transmembrane region" description="Helical" evidence="1">
    <location>
        <begin position="112"/>
        <end position="131"/>
    </location>
</feature>
<dbReference type="GO" id="GO:0080120">
    <property type="term" value="P:CAAX-box protein maturation"/>
    <property type="evidence" value="ECO:0007669"/>
    <property type="project" value="UniProtKB-ARBA"/>
</dbReference>
<protein>
    <submittedName>
        <fullName evidence="3">CPBP family intramembrane metalloprotease</fullName>
    </submittedName>
</protein>
<keyword evidence="1" id="KW-0472">Membrane</keyword>
<keyword evidence="3" id="KW-0482">Metalloprotease</keyword>
<evidence type="ECO:0000259" key="2">
    <source>
        <dbReference type="Pfam" id="PF02517"/>
    </source>
</evidence>
<dbReference type="OrthoDB" id="3693644at2"/>
<dbReference type="Proteomes" id="UP000326546">
    <property type="component" value="Chromosome"/>
</dbReference>
<keyword evidence="3" id="KW-0645">Protease</keyword>
<reference evidence="3 4" key="1">
    <citation type="submission" date="2019-09" db="EMBL/GenBank/DDBJ databases">
        <title>Serinicoccus pratensis sp. nov., isolated from meadow soil.</title>
        <authorList>
            <person name="Zhang W."/>
        </authorList>
    </citation>
    <scope>NUCLEOTIDE SEQUENCE [LARGE SCALE GENOMIC DNA]</scope>
    <source>
        <strain evidence="3 4">W204</strain>
    </source>
</reference>
<dbReference type="InterPro" id="IPR003675">
    <property type="entry name" value="Rce1/LyrA-like_dom"/>
</dbReference>
<dbReference type="EMBL" id="CP044427">
    <property type="protein sequence ID" value="QFG68181.1"/>
    <property type="molecule type" value="Genomic_DNA"/>
</dbReference>
<dbReference type="PANTHER" id="PTHR35797:SF1">
    <property type="entry name" value="PROTEASE"/>
    <property type="match status" value="1"/>
</dbReference>
<dbReference type="GO" id="GO:0004175">
    <property type="term" value="F:endopeptidase activity"/>
    <property type="evidence" value="ECO:0007669"/>
    <property type="project" value="UniProtKB-ARBA"/>
</dbReference>
<keyword evidence="3" id="KW-0378">Hydrolase</keyword>
<keyword evidence="4" id="KW-1185">Reference proteome</keyword>
<name>A0A5J6V4X6_9MICO</name>
<dbReference type="GO" id="GO:0006508">
    <property type="term" value="P:proteolysis"/>
    <property type="evidence" value="ECO:0007669"/>
    <property type="project" value="UniProtKB-KW"/>
</dbReference>
<sequence length="154" mass="16489">MAIVGGGQEEIGWRGVLQPALTWHLGRWAGAVLAGVVWFCWHLPLWWTPGAVQQHIPMAAFAAFCIGFSLLVQRGFEVTGGSVLLAVWLHALNNASAVWLVFYSSASNQPPIGSWVLGTAYLAVGIVVMMARYGGESTNSGASAETTRDCRSVD</sequence>
<dbReference type="AlphaFoldDB" id="A0A5J6V4X6"/>
<keyword evidence="1" id="KW-1133">Transmembrane helix</keyword>
<feature type="transmembrane region" description="Helical" evidence="1">
    <location>
        <begin position="84"/>
        <end position="106"/>
    </location>
</feature>
<evidence type="ECO:0000256" key="1">
    <source>
        <dbReference type="SAM" id="Phobius"/>
    </source>
</evidence>
<dbReference type="KEGG" id="serw:FY030_05140"/>
<proteinExistence type="predicted"/>
<gene>
    <name evidence="3" type="ORF">FY030_05140</name>
</gene>
<keyword evidence="1" id="KW-0812">Transmembrane</keyword>
<feature type="transmembrane region" description="Helical" evidence="1">
    <location>
        <begin position="28"/>
        <end position="48"/>
    </location>
</feature>
<accession>A0A5J6V4X6</accession>
<organism evidence="3 4">
    <name type="scientific">Ornithinimicrobium pratense</name>
    <dbReference type="NCBI Taxonomy" id="2593973"/>
    <lineage>
        <taxon>Bacteria</taxon>
        <taxon>Bacillati</taxon>
        <taxon>Actinomycetota</taxon>
        <taxon>Actinomycetes</taxon>
        <taxon>Micrococcales</taxon>
        <taxon>Ornithinimicrobiaceae</taxon>
        <taxon>Ornithinimicrobium</taxon>
    </lineage>
</organism>
<dbReference type="InterPro" id="IPR042150">
    <property type="entry name" value="MmRce1-like"/>
</dbReference>